<feature type="non-terminal residue" evidence="3">
    <location>
        <position position="295"/>
    </location>
</feature>
<reference evidence="3 4" key="1">
    <citation type="submission" date="2018-03" db="EMBL/GenBank/DDBJ databases">
        <title>The draft genome of Mesorhizobium sp. 6GN-30.</title>
        <authorList>
            <person name="Liu L."/>
            <person name="Li L."/>
            <person name="Wang T."/>
            <person name="Zhang X."/>
            <person name="Liang L."/>
        </authorList>
    </citation>
    <scope>NUCLEOTIDE SEQUENCE [LARGE SCALE GENOMIC DNA]</scope>
    <source>
        <strain evidence="3 4">6GN30</strain>
    </source>
</reference>
<sequence length="295" mass="32833">RLRTLLEHFAAIDDPREPPKVRYPLREVLFLVVAATIADCEDYDEIALWGCNHLAFLRRFSEFHFGTPCADWLRVVMNRIDPDLFQACFCDWAQRLRPDAAKLIAIDGKTSRRSHDRKCGRRALHMVSAFATSARLVLAQEAVDEKENECAVIPDILDRLDLDGALVTIDAIACNPAIAAAVTGRKGDYLLAVKANQPTLHREVARYFDDPAAKASSHADIDKGHGRIETRRCHVSHEVGWLSGDRRHPGEPRFPGLAAIAMVEASVEEAGAVTTSRRFYLSSAKLTPERLAEAV</sequence>
<dbReference type="InterPro" id="IPR051698">
    <property type="entry name" value="Transposase_11-like"/>
</dbReference>
<proteinExistence type="predicted"/>
<keyword evidence="4" id="KW-1185">Reference proteome</keyword>
<feature type="domain" description="Transposase IS4-like" evidence="1">
    <location>
        <begin position="102"/>
        <end position="292"/>
    </location>
</feature>
<comment type="caution">
    <text evidence="3">The sequence shown here is derived from an EMBL/GenBank/DDBJ whole genome shotgun (WGS) entry which is preliminary data.</text>
</comment>
<evidence type="ECO:0000313" key="3">
    <source>
        <dbReference type="EMBL" id="PSJ49214.1"/>
    </source>
</evidence>
<dbReference type="InterPro" id="IPR047647">
    <property type="entry name" value="ISAs1_transpos"/>
</dbReference>
<dbReference type="EMBL" id="PXYK01000077">
    <property type="protein sequence ID" value="PSJ49214.1"/>
    <property type="molecule type" value="Genomic_DNA"/>
</dbReference>
<evidence type="ECO:0000313" key="4">
    <source>
        <dbReference type="Proteomes" id="UP000241229"/>
    </source>
</evidence>
<dbReference type="AlphaFoldDB" id="A0A2P7RG94"/>
<gene>
    <name evidence="3" type="ORF">C7I84_29340</name>
</gene>
<dbReference type="InterPro" id="IPR032806">
    <property type="entry name" value="YbfD_N"/>
</dbReference>
<feature type="non-terminal residue" evidence="3">
    <location>
        <position position="1"/>
    </location>
</feature>
<dbReference type="GO" id="GO:0006313">
    <property type="term" value="P:DNA transposition"/>
    <property type="evidence" value="ECO:0007669"/>
    <property type="project" value="InterPro"/>
</dbReference>
<dbReference type="OrthoDB" id="8001376at2"/>
<organism evidence="3 4">
    <name type="scientific">Kumtagia ephedrae</name>
    <dbReference type="NCBI Taxonomy" id="2116701"/>
    <lineage>
        <taxon>Bacteria</taxon>
        <taxon>Pseudomonadati</taxon>
        <taxon>Pseudomonadota</taxon>
        <taxon>Alphaproteobacteria</taxon>
        <taxon>Hyphomicrobiales</taxon>
        <taxon>Phyllobacteriaceae</taxon>
        <taxon>Kumtagia</taxon>
    </lineage>
</organism>
<accession>A0A2P7RG94</accession>
<dbReference type="NCBIfam" id="NF033564">
    <property type="entry name" value="transpos_ISAs1"/>
    <property type="match status" value="1"/>
</dbReference>
<dbReference type="Proteomes" id="UP000241229">
    <property type="component" value="Unassembled WGS sequence"/>
</dbReference>
<dbReference type="Pfam" id="PF01609">
    <property type="entry name" value="DDE_Tnp_1"/>
    <property type="match status" value="1"/>
</dbReference>
<name>A0A2P7RG94_9HYPH</name>
<dbReference type="PANTHER" id="PTHR30298">
    <property type="entry name" value="H REPEAT-ASSOCIATED PREDICTED TRANSPOSASE"/>
    <property type="match status" value="1"/>
</dbReference>
<evidence type="ECO:0000259" key="2">
    <source>
        <dbReference type="Pfam" id="PF13808"/>
    </source>
</evidence>
<evidence type="ECO:0000259" key="1">
    <source>
        <dbReference type="Pfam" id="PF01609"/>
    </source>
</evidence>
<dbReference type="Pfam" id="PF13808">
    <property type="entry name" value="DDE_Tnp_1_assoc"/>
    <property type="match status" value="1"/>
</dbReference>
<protein>
    <submittedName>
        <fullName evidence="3">ISAs1 family transposase</fullName>
    </submittedName>
</protein>
<dbReference type="GO" id="GO:0004803">
    <property type="term" value="F:transposase activity"/>
    <property type="evidence" value="ECO:0007669"/>
    <property type="project" value="InterPro"/>
</dbReference>
<dbReference type="InterPro" id="IPR002559">
    <property type="entry name" value="Transposase_11"/>
</dbReference>
<dbReference type="PANTHER" id="PTHR30298:SF0">
    <property type="entry name" value="PROTEIN YBFL-RELATED"/>
    <property type="match status" value="1"/>
</dbReference>
<dbReference type="RefSeq" id="WP_106775738.1">
    <property type="nucleotide sequence ID" value="NZ_PXYK01000077.1"/>
</dbReference>
<dbReference type="GO" id="GO:0003677">
    <property type="term" value="F:DNA binding"/>
    <property type="evidence" value="ECO:0007669"/>
    <property type="project" value="InterPro"/>
</dbReference>
<feature type="domain" description="H repeat-associated protein N-terminal" evidence="2">
    <location>
        <begin position="6"/>
        <end position="93"/>
    </location>
</feature>